<keyword evidence="1" id="KW-0812">Transmembrane</keyword>
<evidence type="ECO:0000313" key="2">
    <source>
        <dbReference type="EMBL" id="MXV63025.1"/>
    </source>
</evidence>
<dbReference type="AlphaFoldDB" id="A0A6B0VP46"/>
<dbReference type="Proteomes" id="UP000434101">
    <property type="component" value="Unassembled WGS sequence"/>
</dbReference>
<comment type="caution">
    <text evidence="2">The sequence shown here is derived from an EMBL/GenBank/DDBJ whole genome shotgun (WGS) entry which is preliminary data.</text>
</comment>
<protein>
    <submittedName>
        <fullName evidence="2">Uncharacterized protein</fullName>
    </submittedName>
</protein>
<dbReference type="EMBL" id="WUYX01000041">
    <property type="protein sequence ID" value="MXV63025.1"/>
    <property type="molecule type" value="Genomic_DNA"/>
</dbReference>
<proteinExistence type="predicted"/>
<name>A0A6B0VP46_9EURY</name>
<dbReference type="RefSeq" id="WP_328821385.1">
    <property type="nucleotide sequence ID" value="NZ_WUYX01000041.1"/>
</dbReference>
<feature type="transmembrane region" description="Helical" evidence="1">
    <location>
        <begin position="204"/>
        <end position="222"/>
    </location>
</feature>
<keyword evidence="1" id="KW-0472">Membrane</keyword>
<keyword evidence="1" id="KW-1133">Transmembrane helix</keyword>
<organism evidence="2 3">
    <name type="scientific">Natronorubrum halalkaliphilum</name>
    <dbReference type="NCBI Taxonomy" id="2691917"/>
    <lineage>
        <taxon>Archaea</taxon>
        <taxon>Methanobacteriati</taxon>
        <taxon>Methanobacteriota</taxon>
        <taxon>Stenosarchaea group</taxon>
        <taxon>Halobacteria</taxon>
        <taxon>Halobacteriales</taxon>
        <taxon>Natrialbaceae</taxon>
        <taxon>Natronorubrum</taxon>
    </lineage>
</organism>
<feature type="transmembrane region" description="Helical" evidence="1">
    <location>
        <begin position="228"/>
        <end position="248"/>
    </location>
</feature>
<feature type="transmembrane region" description="Helical" evidence="1">
    <location>
        <begin position="97"/>
        <end position="121"/>
    </location>
</feature>
<feature type="transmembrane region" description="Helical" evidence="1">
    <location>
        <begin position="162"/>
        <end position="183"/>
    </location>
</feature>
<sequence>MARDRGEEYDRRAWSVPHVLSAAIDRLLRNPSLFAPFAVAGLVLATIDALRLRDPIPALEYAGLDKATLSLEYVGYPTGVNRMSVSLESFIGLELPYLVWGLGLHVLSLLVVALAGALTLTRLLDGEAQFGPLPSYLGFVVTVDFAHRLLDSIVPQGTGLFGLVPLALLLAAMVLLFPTPGLIAAGASPWTAIRDGGVWVRGDGWSVFALVVIFGTSAWLLASVPVAGAFLTSALVAPVHAVAIASLFEHRRHEDRFATSINR</sequence>
<evidence type="ECO:0000256" key="1">
    <source>
        <dbReference type="SAM" id="Phobius"/>
    </source>
</evidence>
<evidence type="ECO:0000313" key="3">
    <source>
        <dbReference type="Proteomes" id="UP000434101"/>
    </source>
</evidence>
<keyword evidence="3" id="KW-1185">Reference proteome</keyword>
<accession>A0A6B0VP46</accession>
<reference evidence="2 3" key="1">
    <citation type="submission" date="2020-01" db="EMBL/GenBank/DDBJ databases">
        <title>Natronorubrum sp. JWXQ-INN 674 isolated from Inner Mongolia Autonomous Region of China.</title>
        <authorList>
            <person name="Xue Q."/>
        </authorList>
    </citation>
    <scope>NUCLEOTIDE SEQUENCE [LARGE SCALE GENOMIC DNA]</scope>
    <source>
        <strain evidence="2 3">JWXQ-INN-674</strain>
    </source>
</reference>
<gene>
    <name evidence="2" type="ORF">GS429_13295</name>
</gene>